<dbReference type="EMBL" id="AMGV01000008">
    <property type="protein sequence ID" value="KEF55072.1"/>
    <property type="molecule type" value="Genomic_DNA"/>
</dbReference>
<evidence type="ECO:0000256" key="2">
    <source>
        <dbReference type="PROSITE-ProRule" id="PRU00192"/>
    </source>
</evidence>
<evidence type="ECO:0000313" key="6">
    <source>
        <dbReference type="EMBL" id="KEF55072.1"/>
    </source>
</evidence>
<evidence type="ECO:0000313" key="7">
    <source>
        <dbReference type="Proteomes" id="UP000027920"/>
    </source>
</evidence>
<feature type="compositionally biased region" description="Polar residues" evidence="3">
    <location>
        <begin position="94"/>
        <end position="103"/>
    </location>
</feature>
<feature type="transmembrane region" description="Helical" evidence="4">
    <location>
        <begin position="136"/>
        <end position="157"/>
    </location>
</feature>
<dbReference type="GeneID" id="25283636"/>
<evidence type="ECO:0000259" key="5">
    <source>
        <dbReference type="PROSITE" id="PS50002"/>
    </source>
</evidence>
<feature type="compositionally biased region" description="Basic and acidic residues" evidence="3">
    <location>
        <begin position="165"/>
        <end position="174"/>
    </location>
</feature>
<evidence type="ECO:0000256" key="3">
    <source>
        <dbReference type="SAM" id="MobiDB-lite"/>
    </source>
</evidence>
<dbReference type="HOGENOM" id="CLU_018830_0_1_1"/>
<reference evidence="6 7" key="1">
    <citation type="submission" date="2013-03" db="EMBL/GenBank/DDBJ databases">
        <title>The Genome Sequence of Exophiala aquamarina CBS 119918.</title>
        <authorList>
            <consortium name="The Broad Institute Genomics Platform"/>
            <person name="Cuomo C."/>
            <person name="de Hoog S."/>
            <person name="Gorbushina A."/>
            <person name="Walker B."/>
            <person name="Young S.K."/>
            <person name="Zeng Q."/>
            <person name="Gargeya S."/>
            <person name="Fitzgerald M."/>
            <person name="Haas B."/>
            <person name="Abouelleil A."/>
            <person name="Allen A.W."/>
            <person name="Alvarado L."/>
            <person name="Arachchi H.M."/>
            <person name="Berlin A.M."/>
            <person name="Chapman S.B."/>
            <person name="Gainer-Dewar J."/>
            <person name="Goldberg J."/>
            <person name="Griggs A."/>
            <person name="Gujja S."/>
            <person name="Hansen M."/>
            <person name="Howarth C."/>
            <person name="Imamovic A."/>
            <person name="Ireland A."/>
            <person name="Larimer J."/>
            <person name="McCowan C."/>
            <person name="Murphy C."/>
            <person name="Pearson M."/>
            <person name="Poon T.W."/>
            <person name="Priest M."/>
            <person name="Roberts A."/>
            <person name="Saif S."/>
            <person name="Shea T."/>
            <person name="Sisk P."/>
            <person name="Sykes S."/>
            <person name="Wortman J."/>
            <person name="Nusbaum C."/>
            <person name="Birren B."/>
        </authorList>
    </citation>
    <scope>NUCLEOTIDE SEQUENCE [LARGE SCALE GENOMIC DNA]</scope>
    <source>
        <strain evidence="6 7">CBS 119918</strain>
    </source>
</reference>
<keyword evidence="4" id="KW-0812">Transmembrane</keyword>
<dbReference type="OrthoDB" id="5340910at2759"/>
<dbReference type="InterPro" id="IPR036028">
    <property type="entry name" value="SH3-like_dom_sf"/>
</dbReference>
<proteinExistence type="predicted"/>
<feature type="region of interest" description="Disordered" evidence="3">
    <location>
        <begin position="428"/>
        <end position="610"/>
    </location>
</feature>
<dbReference type="InterPro" id="IPR001452">
    <property type="entry name" value="SH3_domain"/>
</dbReference>
<evidence type="ECO:0000256" key="1">
    <source>
        <dbReference type="ARBA" id="ARBA00022443"/>
    </source>
</evidence>
<dbReference type="Proteomes" id="UP000027920">
    <property type="component" value="Unassembled WGS sequence"/>
</dbReference>
<dbReference type="STRING" id="1182545.A0A072P5S4"/>
<keyword evidence="1 2" id="KW-0728">SH3 domain</keyword>
<dbReference type="CDD" id="cd11854">
    <property type="entry name" value="SH3_Fus1p"/>
    <property type="match status" value="1"/>
</dbReference>
<dbReference type="PROSITE" id="PS50002">
    <property type="entry name" value="SH3"/>
    <property type="match status" value="1"/>
</dbReference>
<dbReference type="SMART" id="SM00326">
    <property type="entry name" value="SH3"/>
    <property type="match status" value="1"/>
</dbReference>
<feature type="region of interest" description="Disordered" evidence="3">
    <location>
        <begin position="74"/>
        <end position="128"/>
    </location>
</feature>
<evidence type="ECO:0000256" key="4">
    <source>
        <dbReference type="SAM" id="Phobius"/>
    </source>
</evidence>
<keyword evidence="4" id="KW-0472">Membrane</keyword>
<protein>
    <recommendedName>
        <fullName evidence="5">SH3 domain-containing protein</fullName>
    </recommendedName>
</protein>
<dbReference type="Gene3D" id="2.30.30.40">
    <property type="entry name" value="SH3 Domains"/>
    <property type="match status" value="1"/>
</dbReference>
<gene>
    <name evidence="6" type="ORF">A1O9_08725</name>
</gene>
<comment type="caution">
    <text evidence="6">The sequence shown here is derived from an EMBL/GenBank/DDBJ whole genome shotgun (WGS) entry which is preliminary data.</text>
</comment>
<sequence length="610" mass="62987">MDHSHQHFHNQMANLAKRQDVSTDGGTVYSVVYVTAEPTFTGVIGGFTTLTDETAAPTDTQTSVPIDFTTAPTETVVGPATTSTPEPTLSSPTNFSNANTSVDTSVAPAAATGGSSANSAASSSSSSEGMSTAAKAGIAIGVIGVVGVVAIILLWLLGKKKKQRQALDNKDNEKSGYGTGAAAGTPPTEMLNRSPTNATAPRLSLRPVSRMLPEFMAPAKGRLSSGNMLNTIGEGPAQKRNLSPSPQPRDPSPSHQRPRENPFADPQNPFADPEKPVQAPTPLSLSSAVTKPAPLLPMAATIVPAATAISSPAAVTASPQMAQVETPTPLRSQAPAPAPEPIAMQSAVPASIPSTPVTPGPVIATGPGPESAQGNVYRVMMDFKPSMEDELELVVGQLVRMLHEYDDGWALCIKLDRSQQGVVPRTCLAAKPSKPKPAHLNQYARGNGANSPQPNRPIQGPGSPMSRPMSPANGGPRSGMPPSRPMSPAGRPGQRPMSPAGRPGQRPMSPAGRPGQRSMSPAGMNSPRAMSPGPYNQAPRPLSPGPRQSNRSMSPGPYGGRGGPPPMGGTNSRRRSNSASAANVRDRRNTPPGPSNLRQGTSSQGPGIAL</sequence>
<accession>A0A072P5S4</accession>
<organism evidence="6 7">
    <name type="scientific">Exophiala aquamarina CBS 119918</name>
    <dbReference type="NCBI Taxonomy" id="1182545"/>
    <lineage>
        <taxon>Eukaryota</taxon>
        <taxon>Fungi</taxon>
        <taxon>Dikarya</taxon>
        <taxon>Ascomycota</taxon>
        <taxon>Pezizomycotina</taxon>
        <taxon>Eurotiomycetes</taxon>
        <taxon>Chaetothyriomycetidae</taxon>
        <taxon>Chaetothyriales</taxon>
        <taxon>Herpotrichiellaceae</taxon>
        <taxon>Exophiala</taxon>
    </lineage>
</organism>
<feature type="compositionally biased region" description="Low complexity" evidence="3">
    <location>
        <begin position="460"/>
        <end position="493"/>
    </location>
</feature>
<dbReference type="RefSeq" id="XP_013257662.1">
    <property type="nucleotide sequence ID" value="XM_013402208.1"/>
</dbReference>
<feature type="region of interest" description="Disordered" evidence="3">
    <location>
        <begin position="218"/>
        <end position="285"/>
    </location>
</feature>
<feature type="compositionally biased region" description="Low complexity" evidence="3">
    <location>
        <begin position="104"/>
        <end position="128"/>
    </location>
</feature>
<feature type="compositionally biased region" description="Low complexity" evidence="3">
    <location>
        <begin position="81"/>
        <end position="93"/>
    </location>
</feature>
<dbReference type="InterPro" id="IPR035521">
    <property type="entry name" value="Fus1_SH3"/>
</dbReference>
<feature type="domain" description="SH3" evidence="5">
    <location>
        <begin position="372"/>
        <end position="433"/>
    </location>
</feature>
<dbReference type="VEuPathDB" id="FungiDB:A1O9_08725"/>
<keyword evidence="4" id="KW-1133">Transmembrane helix</keyword>
<dbReference type="SUPFAM" id="SSF50044">
    <property type="entry name" value="SH3-domain"/>
    <property type="match status" value="1"/>
</dbReference>
<name>A0A072P5S4_9EURO</name>
<feature type="compositionally biased region" description="Polar residues" evidence="3">
    <location>
        <begin position="596"/>
        <end position="610"/>
    </location>
</feature>
<dbReference type="AlphaFoldDB" id="A0A072P5S4"/>
<dbReference type="Pfam" id="PF14604">
    <property type="entry name" value="SH3_9"/>
    <property type="match status" value="1"/>
</dbReference>
<feature type="region of interest" description="Disordered" evidence="3">
    <location>
        <begin position="163"/>
        <end position="205"/>
    </location>
</feature>
<keyword evidence="7" id="KW-1185">Reference proteome</keyword>